<evidence type="ECO:0000256" key="1">
    <source>
        <dbReference type="SAM" id="Phobius"/>
    </source>
</evidence>
<dbReference type="Proteomes" id="UP001652700">
    <property type="component" value="Unplaced"/>
</dbReference>
<keyword evidence="1" id="KW-0812">Transmembrane</keyword>
<sequence>MDNSSSNYQSPYIEIEMKDVQTRPVSFYENTKPDQLSSSNNNVSQGECPNRSQINFLNTTVPVNILAQDIAGKHTPSRNSLRHSRMIVLHKSGEAPPVIPSALQYYKIVRLLLIAILIVGLAMCILSLWLLLWTPNLRSRDNPGWSGIPVLVSSFAGILFISTIPNPKGYSGRKFRYWRKGLKWTSVTISAVAACTSFLTFVFSVLHLIVLSSMICAPPDKLVSTCLCNVNTTKLSILTDSYHYVDLSCFEVETALKILIIFSAIASCSVFLFELVYLYLHWVNRNIHEYSRVPINALQIHREHR</sequence>
<dbReference type="InterPro" id="IPR030429">
    <property type="entry name" value="Sarcospan"/>
</dbReference>
<dbReference type="EnsemblMetazoa" id="XM_050657426.1">
    <property type="protein sequence ID" value="XP_050513383.1"/>
    <property type="gene ID" value="LOC126889295"/>
</dbReference>
<keyword evidence="1" id="KW-1133">Transmembrane helix</keyword>
<keyword evidence="3" id="KW-1185">Reference proteome</keyword>
<evidence type="ECO:0008006" key="4">
    <source>
        <dbReference type="Google" id="ProtNLM"/>
    </source>
</evidence>
<dbReference type="RefSeq" id="XP_050513383.1">
    <property type="nucleotide sequence ID" value="XM_050657426.1"/>
</dbReference>
<keyword evidence="1" id="KW-0472">Membrane</keyword>
<dbReference type="PANTHER" id="PTHR15260">
    <property type="entry name" value="SARCOSPAN"/>
    <property type="match status" value="1"/>
</dbReference>
<feature type="transmembrane region" description="Helical" evidence="1">
    <location>
        <begin position="144"/>
        <end position="164"/>
    </location>
</feature>
<feature type="transmembrane region" description="Helical" evidence="1">
    <location>
        <begin position="184"/>
        <end position="210"/>
    </location>
</feature>
<feature type="transmembrane region" description="Helical" evidence="1">
    <location>
        <begin position="111"/>
        <end position="132"/>
    </location>
</feature>
<organism evidence="2 3">
    <name type="scientific">Diabrotica virgifera virgifera</name>
    <name type="common">western corn rootworm</name>
    <dbReference type="NCBI Taxonomy" id="50390"/>
    <lineage>
        <taxon>Eukaryota</taxon>
        <taxon>Metazoa</taxon>
        <taxon>Ecdysozoa</taxon>
        <taxon>Arthropoda</taxon>
        <taxon>Hexapoda</taxon>
        <taxon>Insecta</taxon>
        <taxon>Pterygota</taxon>
        <taxon>Neoptera</taxon>
        <taxon>Endopterygota</taxon>
        <taxon>Coleoptera</taxon>
        <taxon>Polyphaga</taxon>
        <taxon>Cucujiformia</taxon>
        <taxon>Chrysomeloidea</taxon>
        <taxon>Chrysomelidae</taxon>
        <taxon>Galerucinae</taxon>
        <taxon>Diabroticina</taxon>
        <taxon>Diabroticites</taxon>
        <taxon>Diabrotica</taxon>
    </lineage>
</organism>
<dbReference type="PANTHER" id="PTHR15260:SF1">
    <property type="entry name" value="SARCOSPAN"/>
    <property type="match status" value="1"/>
</dbReference>
<reference evidence="2" key="1">
    <citation type="submission" date="2025-05" db="UniProtKB">
        <authorList>
            <consortium name="EnsemblMetazoa"/>
        </authorList>
    </citation>
    <scope>IDENTIFICATION</scope>
</reference>
<accession>A0ABM5KT64</accession>
<protein>
    <recommendedName>
        <fullName evidence="4">Sarcospan</fullName>
    </recommendedName>
</protein>
<name>A0ABM5KT64_DIAVI</name>
<feature type="transmembrane region" description="Helical" evidence="1">
    <location>
        <begin position="258"/>
        <end position="280"/>
    </location>
</feature>
<evidence type="ECO:0000313" key="3">
    <source>
        <dbReference type="Proteomes" id="UP001652700"/>
    </source>
</evidence>
<evidence type="ECO:0000313" key="2">
    <source>
        <dbReference type="EnsemblMetazoa" id="XP_050513383.1"/>
    </source>
</evidence>
<dbReference type="GeneID" id="126889295"/>
<proteinExistence type="predicted"/>